<dbReference type="Gene3D" id="1.20.1250.20">
    <property type="entry name" value="MFS general substrate transporter like domains"/>
    <property type="match status" value="1"/>
</dbReference>
<feature type="transmembrane region" description="Helical" evidence="1">
    <location>
        <begin position="173"/>
        <end position="193"/>
    </location>
</feature>
<dbReference type="SUPFAM" id="SSF103473">
    <property type="entry name" value="MFS general substrate transporter"/>
    <property type="match status" value="1"/>
</dbReference>
<name>A0A4Q2E4H1_ENTCL</name>
<evidence type="ECO:0000313" key="3">
    <source>
        <dbReference type="Proteomes" id="UP000290875"/>
    </source>
</evidence>
<feature type="transmembrane region" description="Helical" evidence="1">
    <location>
        <begin position="259"/>
        <end position="278"/>
    </location>
</feature>
<evidence type="ECO:0000256" key="1">
    <source>
        <dbReference type="SAM" id="Phobius"/>
    </source>
</evidence>
<sequence>MNSLLYALIEALRGHRWLRLLACAFIFTSLGNGLTQVVVFGLLLAWSASPALLTLAFLFATVPGFVGSLIGEKLCSSFSPISLLILTEGLGLLALLFPLFGVGYHSIAALLAVQSTEALLSGMSWPALTLLFKRGLSEAELPAATCLETVIFASQVLLGTGLGVVLFQRTSVFTLLAIDAASFLGSLLMLWLAERQFSAPSLPFPVEETAPAALRWRTLTRRQKRSLLILPALAAVGSPAMALLPALAQQIHPQNAAGLALPLLLARSMGQLCGPMLLKRDSLARFAARTPRIIVCLGIFLAAYGMLPFLSGWVACALGMIFLAHLASNVLFAAGTFAVLSSFDDTQTASASGKAWRWQTLSASLFTGIAAMVATGFGSVQALYTVSSVALLTVALIMCFYRE</sequence>
<feature type="transmembrane region" description="Helical" evidence="1">
    <location>
        <begin position="290"/>
        <end position="311"/>
    </location>
</feature>
<feature type="transmembrane region" description="Helical" evidence="1">
    <location>
        <begin position="52"/>
        <end position="71"/>
    </location>
</feature>
<feature type="transmembrane region" description="Helical" evidence="1">
    <location>
        <begin position="227"/>
        <end position="247"/>
    </location>
</feature>
<comment type="caution">
    <text evidence="2">The sequence shown here is derived from an EMBL/GenBank/DDBJ whole genome shotgun (WGS) entry which is preliminary data.</text>
</comment>
<feature type="transmembrane region" description="Helical" evidence="1">
    <location>
        <begin position="383"/>
        <end position="401"/>
    </location>
</feature>
<gene>
    <name evidence="2" type="ORF">DM877_21405</name>
</gene>
<feature type="transmembrane region" description="Helical" evidence="1">
    <location>
        <begin position="107"/>
        <end position="132"/>
    </location>
</feature>
<keyword evidence="1" id="KW-0812">Transmembrane</keyword>
<protein>
    <submittedName>
        <fullName evidence="2">MFS transporter</fullName>
    </submittedName>
</protein>
<proteinExistence type="predicted"/>
<accession>A0A4Q2E4H1</accession>
<dbReference type="AlphaFoldDB" id="A0A4Q2E4H1"/>
<reference evidence="2 3" key="1">
    <citation type="submission" date="2018-06" db="EMBL/GenBank/DDBJ databases">
        <title>Carbapenemase-producing Enterobacteriaceae present in wastewater treatment plant effluent and nearby surface waters in the US.</title>
        <authorList>
            <person name="Mathys D.A."/>
            <person name="Mollenkopf D.F."/>
            <person name="Feicht S.M."/>
            <person name="Adams R.J."/>
            <person name="Albers A.L."/>
            <person name="Grooters S.V."/>
            <person name="Stuever D.M."/>
            <person name="Daniels J.B."/>
            <person name="Wittum T.E."/>
        </authorList>
    </citation>
    <scope>NUCLEOTIDE SEQUENCE [LARGE SCALE GENOMIC DNA]</scope>
    <source>
        <strain evidence="2 3">GEO_4_Eff_A</strain>
    </source>
</reference>
<dbReference type="RefSeq" id="WP_129325080.1">
    <property type="nucleotide sequence ID" value="NZ_QJSL01000024.1"/>
</dbReference>
<feature type="transmembrane region" description="Helical" evidence="1">
    <location>
        <begin position="83"/>
        <end position="101"/>
    </location>
</feature>
<keyword evidence="1" id="KW-0472">Membrane</keyword>
<dbReference type="EMBL" id="QJSL01000024">
    <property type="protein sequence ID" value="RXW26992.1"/>
    <property type="molecule type" value="Genomic_DNA"/>
</dbReference>
<organism evidence="2 3">
    <name type="scientific">Enterobacter cloacae</name>
    <dbReference type="NCBI Taxonomy" id="550"/>
    <lineage>
        <taxon>Bacteria</taxon>
        <taxon>Pseudomonadati</taxon>
        <taxon>Pseudomonadota</taxon>
        <taxon>Gammaproteobacteria</taxon>
        <taxon>Enterobacterales</taxon>
        <taxon>Enterobacteriaceae</taxon>
        <taxon>Enterobacter</taxon>
        <taxon>Enterobacter cloacae complex</taxon>
    </lineage>
</organism>
<feature type="transmembrane region" description="Helical" evidence="1">
    <location>
        <begin position="317"/>
        <end position="343"/>
    </location>
</feature>
<feature type="transmembrane region" description="Helical" evidence="1">
    <location>
        <begin position="20"/>
        <end position="46"/>
    </location>
</feature>
<dbReference type="InterPro" id="IPR036259">
    <property type="entry name" value="MFS_trans_sf"/>
</dbReference>
<feature type="transmembrane region" description="Helical" evidence="1">
    <location>
        <begin position="355"/>
        <end position="377"/>
    </location>
</feature>
<dbReference type="Proteomes" id="UP000290875">
    <property type="component" value="Unassembled WGS sequence"/>
</dbReference>
<evidence type="ECO:0000313" key="2">
    <source>
        <dbReference type="EMBL" id="RXW26992.1"/>
    </source>
</evidence>
<keyword evidence="1" id="KW-1133">Transmembrane helix</keyword>
<feature type="transmembrane region" description="Helical" evidence="1">
    <location>
        <begin position="144"/>
        <end position="167"/>
    </location>
</feature>